<dbReference type="InterPro" id="IPR018060">
    <property type="entry name" value="HTH_AraC"/>
</dbReference>
<dbReference type="Gene3D" id="1.10.10.60">
    <property type="entry name" value="Homeodomain-like"/>
    <property type="match status" value="2"/>
</dbReference>
<keyword evidence="1" id="KW-0805">Transcription regulation</keyword>
<dbReference type="InterPro" id="IPR029062">
    <property type="entry name" value="Class_I_gatase-like"/>
</dbReference>
<evidence type="ECO:0000256" key="3">
    <source>
        <dbReference type="ARBA" id="ARBA00023163"/>
    </source>
</evidence>
<evidence type="ECO:0000256" key="1">
    <source>
        <dbReference type="ARBA" id="ARBA00023015"/>
    </source>
</evidence>
<sequence>MTANIKKIGFLLIDGFTMMAFSNVIEPLRMANYISSQPVYSWIISGFAGHQTSASNGVQVTHTAEIKHLFDCELVFICGGYEAENLMTDALKGIVERLAVRDIALGGLCTGAIALANAGLLANQSASLHWENVTLAQEQFGNVKFLNHIFTIGDRLYTCSGGVCALDMTLHIIKQHFGREIVEKIQDMFVITAIREPASIQHLPKPKTLSHSYAHVIDAITLMKTNIEEPLTLADIAKYVGISERQLQRQFAKQLGVSPQQYYLNLRLEHAKNLLKHTTMPVTTISMATGFFNLASFSRAFQQQFHMSASDFRKAL</sequence>
<dbReference type="Pfam" id="PF01965">
    <property type="entry name" value="DJ-1_PfpI"/>
    <property type="match status" value="1"/>
</dbReference>
<gene>
    <name evidence="5" type="ORF">H9W84_10645</name>
</gene>
<dbReference type="Pfam" id="PF12833">
    <property type="entry name" value="HTH_18"/>
    <property type="match status" value="1"/>
</dbReference>
<evidence type="ECO:0000313" key="5">
    <source>
        <dbReference type="EMBL" id="MCG8148579.1"/>
    </source>
</evidence>
<dbReference type="Proteomes" id="UP001139238">
    <property type="component" value="Unassembled WGS sequence"/>
</dbReference>
<dbReference type="CDD" id="cd03136">
    <property type="entry name" value="GATase1_AraC_ArgR_like"/>
    <property type="match status" value="1"/>
</dbReference>
<keyword evidence="2" id="KW-0238">DNA-binding</keyword>
<dbReference type="Gene3D" id="3.40.50.880">
    <property type="match status" value="1"/>
</dbReference>
<dbReference type="InterPro" id="IPR002818">
    <property type="entry name" value="DJ-1/PfpI"/>
</dbReference>
<dbReference type="EMBL" id="JACSYB010000001">
    <property type="protein sequence ID" value="MCG8148579.1"/>
    <property type="molecule type" value="Genomic_DNA"/>
</dbReference>
<protein>
    <submittedName>
        <fullName evidence="5">GlxA family transcriptional regulator</fullName>
    </submittedName>
</protein>
<dbReference type="InterPro" id="IPR009057">
    <property type="entry name" value="Homeodomain-like_sf"/>
</dbReference>
<dbReference type="AlphaFoldDB" id="A0A9X2A674"/>
<dbReference type="GO" id="GO:0003700">
    <property type="term" value="F:DNA-binding transcription factor activity"/>
    <property type="evidence" value="ECO:0007669"/>
    <property type="project" value="InterPro"/>
</dbReference>
<dbReference type="RefSeq" id="WP_239743541.1">
    <property type="nucleotide sequence ID" value="NZ_JACSYB010000001.1"/>
</dbReference>
<dbReference type="GO" id="GO:0043565">
    <property type="term" value="F:sequence-specific DNA binding"/>
    <property type="evidence" value="ECO:0007669"/>
    <property type="project" value="InterPro"/>
</dbReference>
<proteinExistence type="predicted"/>
<dbReference type="SUPFAM" id="SSF46689">
    <property type="entry name" value="Homeodomain-like"/>
    <property type="match status" value="2"/>
</dbReference>
<evidence type="ECO:0000259" key="4">
    <source>
        <dbReference type="PROSITE" id="PS01124"/>
    </source>
</evidence>
<accession>A0A9X2A674</accession>
<dbReference type="SMART" id="SM00342">
    <property type="entry name" value="HTH_ARAC"/>
    <property type="match status" value="1"/>
</dbReference>
<organism evidence="5 6">
    <name type="scientific">Moraxella tetraodonis</name>
    <dbReference type="NCBI Taxonomy" id="2767221"/>
    <lineage>
        <taxon>Bacteria</taxon>
        <taxon>Pseudomonadati</taxon>
        <taxon>Pseudomonadota</taxon>
        <taxon>Gammaproteobacteria</taxon>
        <taxon>Moraxellales</taxon>
        <taxon>Moraxellaceae</taxon>
        <taxon>Moraxella</taxon>
    </lineage>
</organism>
<dbReference type="PROSITE" id="PS01124">
    <property type="entry name" value="HTH_ARAC_FAMILY_2"/>
    <property type="match status" value="1"/>
</dbReference>
<dbReference type="PANTHER" id="PTHR43280">
    <property type="entry name" value="ARAC-FAMILY TRANSCRIPTIONAL REGULATOR"/>
    <property type="match status" value="1"/>
</dbReference>
<reference evidence="5" key="1">
    <citation type="submission" date="2021-08" db="EMBL/GenBank/DDBJ databases">
        <title>Complete genome sequence of Moraxella sp strain PS-22.</title>
        <authorList>
            <person name="Das S.K."/>
        </authorList>
    </citation>
    <scope>NUCLEOTIDE SEQUENCE</scope>
    <source>
        <strain evidence="5">PS-22</strain>
    </source>
</reference>
<feature type="domain" description="HTH araC/xylS-type" evidence="4">
    <location>
        <begin position="217"/>
        <end position="315"/>
    </location>
</feature>
<keyword evidence="3" id="KW-0804">Transcription</keyword>
<dbReference type="PANTHER" id="PTHR43280:SF2">
    <property type="entry name" value="HTH-TYPE TRANSCRIPTIONAL REGULATOR EXSA"/>
    <property type="match status" value="1"/>
</dbReference>
<evidence type="ECO:0000313" key="6">
    <source>
        <dbReference type="Proteomes" id="UP001139238"/>
    </source>
</evidence>
<keyword evidence="6" id="KW-1185">Reference proteome</keyword>
<comment type="caution">
    <text evidence="5">The sequence shown here is derived from an EMBL/GenBank/DDBJ whole genome shotgun (WGS) entry which is preliminary data.</text>
</comment>
<dbReference type="SUPFAM" id="SSF52317">
    <property type="entry name" value="Class I glutamine amidotransferase-like"/>
    <property type="match status" value="1"/>
</dbReference>
<name>A0A9X2A674_9GAMM</name>
<evidence type="ECO:0000256" key="2">
    <source>
        <dbReference type="ARBA" id="ARBA00023125"/>
    </source>
</evidence>